<dbReference type="OrthoDB" id="9801033at2"/>
<feature type="binding site" evidence="17">
    <location>
        <position position="86"/>
    </location>
    <ligand>
        <name>[4Fe-4S] cluster</name>
        <dbReference type="ChEBI" id="CHEBI:49883"/>
    </ligand>
</feature>
<keyword evidence="13 17" id="KW-1015">Disulfide bond</keyword>
<comment type="function">
    <text evidence="1 17">Catalyzes the conversion of epoxyqueuosine (oQ) to queuosine (Q), which is a hypermodified base found in the wobble positions of tRNA(Asp), tRNA(Asn), tRNA(His) and tRNA(Tyr).</text>
</comment>
<dbReference type="GO" id="GO:0051539">
    <property type="term" value="F:4 iron, 4 sulfur cluster binding"/>
    <property type="evidence" value="ECO:0007669"/>
    <property type="project" value="UniProtKB-UniRule"/>
</dbReference>
<evidence type="ECO:0000256" key="4">
    <source>
        <dbReference type="ARBA" id="ARBA00012622"/>
    </source>
</evidence>
<evidence type="ECO:0000313" key="19">
    <source>
        <dbReference type="Proteomes" id="UP000011721"/>
    </source>
</evidence>
<dbReference type="Proteomes" id="UP000011721">
    <property type="component" value="Chromosome"/>
</dbReference>
<dbReference type="EC" id="1.17.99.6" evidence="4 17"/>
<keyword evidence="19" id="KW-1185">Reference proteome</keyword>
<evidence type="ECO:0000313" key="18">
    <source>
        <dbReference type="EMBL" id="AGF77666.1"/>
    </source>
</evidence>
<protein>
    <recommendedName>
        <fullName evidence="5 17">Epoxyqueuosine reductase QueH</fullName>
        <ecNumber evidence="4 17">1.17.99.6</ecNumber>
    </recommendedName>
    <alternativeName>
        <fullName evidence="15 17">Queuosine biosynthesis protein QueH</fullName>
    </alternativeName>
</protein>
<evidence type="ECO:0000256" key="12">
    <source>
        <dbReference type="ARBA" id="ARBA00023014"/>
    </source>
</evidence>
<dbReference type="HAMAP" id="MF_02089">
    <property type="entry name" value="QueH"/>
    <property type="match status" value="1"/>
</dbReference>
<proteinExistence type="inferred from homology"/>
<comment type="similarity">
    <text evidence="3 17">Belongs to the QueH family.</text>
</comment>
<dbReference type="GO" id="GO:0046872">
    <property type="term" value="F:metal ion binding"/>
    <property type="evidence" value="ECO:0007669"/>
    <property type="project" value="UniProtKB-KW"/>
</dbReference>
<keyword evidence="14 17" id="KW-0676">Redox-active center</keyword>
<comment type="catalytic activity">
    <reaction evidence="16 17">
        <text>epoxyqueuosine(34) in tRNA + AH2 = queuosine(34) in tRNA + A + H2O</text>
        <dbReference type="Rhea" id="RHEA:32159"/>
        <dbReference type="Rhea" id="RHEA-COMP:18571"/>
        <dbReference type="Rhea" id="RHEA-COMP:18582"/>
        <dbReference type="ChEBI" id="CHEBI:13193"/>
        <dbReference type="ChEBI" id="CHEBI:15377"/>
        <dbReference type="ChEBI" id="CHEBI:17499"/>
        <dbReference type="ChEBI" id="CHEBI:194431"/>
        <dbReference type="ChEBI" id="CHEBI:194443"/>
        <dbReference type="EC" id="1.17.99.6"/>
    </reaction>
</comment>
<keyword evidence="12 17" id="KW-0411">Iron-sulfur</keyword>
<evidence type="ECO:0000256" key="5">
    <source>
        <dbReference type="ARBA" id="ARBA00016895"/>
    </source>
</evidence>
<evidence type="ECO:0000256" key="7">
    <source>
        <dbReference type="ARBA" id="ARBA00022694"/>
    </source>
</evidence>
<name>M1PMJ4_DESSD</name>
<dbReference type="eggNOG" id="COG1636">
    <property type="taxonomic scope" value="Bacteria"/>
</dbReference>
<feature type="binding site" evidence="17">
    <location>
        <position position="83"/>
    </location>
    <ligand>
        <name>[4Fe-4S] cluster</name>
        <dbReference type="ChEBI" id="CHEBI:49883"/>
    </ligand>
</feature>
<evidence type="ECO:0000256" key="3">
    <source>
        <dbReference type="ARBA" id="ARBA00008207"/>
    </source>
</evidence>
<dbReference type="InterPro" id="IPR003828">
    <property type="entry name" value="QueH"/>
</dbReference>
<keyword evidence="6 17" id="KW-0004">4Fe-4S</keyword>
<evidence type="ECO:0000256" key="6">
    <source>
        <dbReference type="ARBA" id="ARBA00022485"/>
    </source>
</evidence>
<dbReference type="Pfam" id="PF02677">
    <property type="entry name" value="QueH"/>
    <property type="match status" value="1"/>
</dbReference>
<dbReference type="PANTHER" id="PTHR36701:SF1">
    <property type="entry name" value="EPOXYQUEUOSINE REDUCTASE QUEH"/>
    <property type="match status" value="1"/>
</dbReference>
<evidence type="ECO:0000256" key="1">
    <source>
        <dbReference type="ARBA" id="ARBA00002268"/>
    </source>
</evidence>
<evidence type="ECO:0000256" key="15">
    <source>
        <dbReference type="ARBA" id="ARBA00031446"/>
    </source>
</evidence>
<dbReference type="PANTHER" id="PTHR36701">
    <property type="entry name" value="EPOXYQUEUOSINE REDUCTASE QUEH"/>
    <property type="match status" value="1"/>
</dbReference>
<dbReference type="RefSeq" id="WP_015403362.1">
    <property type="nucleotide sequence ID" value="NC_020304.1"/>
</dbReference>
<evidence type="ECO:0000256" key="11">
    <source>
        <dbReference type="ARBA" id="ARBA00023004"/>
    </source>
</evidence>
<keyword evidence="10 17" id="KW-0560">Oxidoreductase</keyword>
<dbReference type="GO" id="GO:0052693">
    <property type="term" value="F:epoxyqueuosine reductase activity"/>
    <property type="evidence" value="ECO:0007669"/>
    <property type="project" value="UniProtKB-UniRule"/>
</dbReference>
<sequence length="187" mass="22406">MKILLHVCCAPCSTYTLSQLRNNNFNVSGYFYNPNIHPYCEFRKRLDTLREFSLKEDFELEIESEYGLSEYLRKVVFNEKNRCAICYEMRLEKTAQQAINTGADAFSSTLLYSRYQNHNAIISTCEKIATKYNIPFYYEDFRIGWQQGIDMAIDMKLYRQPYCGCIYSEQERYDKNLQRKLRKERKK</sequence>
<feature type="binding site" evidence="17">
    <location>
        <position position="8"/>
    </location>
    <ligand>
        <name>[4Fe-4S] cluster</name>
        <dbReference type="ChEBI" id="CHEBI:49883"/>
    </ligand>
</feature>
<gene>
    <name evidence="17" type="primary">queH</name>
    <name evidence="18" type="ordered locus">UWK_01094</name>
</gene>
<evidence type="ECO:0000256" key="14">
    <source>
        <dbReference type="ARBA" id="ARBA00023284"/>
    </source>
</evidence>
<accession>M1PMJ4</accession>
<dbReference type="UniPathway" id="UPA00392"/>
<keyword evidence="7 17" id="KW-0819">tRNA processing</keyword>
<keyword evidence="11 17" id="KW-0408">Iron</keyword>
<dbReference type="EMBL" id="CP003985">
    <property type="protein sequence ID" value="AGF77666.1"/>
    <property type="molecule type" value="Genomic_DNA"/>
</dbReference>
<evidence type="ECO:0000256" key="17">
    <source>
        <dbReference type="HAMAP-Rule" id="MF_02089"/>
    </source>
</evidence>
<organism evidence="18 19">
    <name type="scientific">Desulfocapsa sulfexigens (strain DSM 10523 / SB164P1)</name>
    <dbReference type="NCBI Taxonomy" id="1167006"/>
    <lineage>
        <taxon>Bacteria</taxon>
        <taxon>Pseudomonadati</taxon>
        <taxon>Thermodesulfobacteriota</taxon>
        <taxon>Desulfobulbia</taxon>
        <taxon>Desulfobulbales</taxon>
        <taxon>Desulfocapsaceae</taxon>
        <taxon>Desulfocapsa</taxon>
    </lineage>
</organism>
<dbReference type="HOGENOM" id="CLU_088177_1_1_7"/>
<keyword evidence="8 17" id="KW-0479">Metal-binding</keyword>
<dbReference type="STRING" id="1167006.UWK_01094"/>
<keyword evidence="9 17" id="KW-0671">Queuosine biosynthesis</keyword>
<evidence type="ECO:0000256" key="13">
    <source>
        <dbReference type="ARBA" id="ARBA00023157"/>
    </source>
</evidence>
<feature type="binding site" evidence="17">
    <location>
        <position position="9"/>
    </location>
    <ligand>
        <name>[4Fe-4S] cluster</name>
        <dbReference type="ChEBI" id="CHEBI:49883"/>
    </ligand>
</feature>
<evidence type="ECO:0000256" key="10">
    <source>
        <dbReference type="ARBA" id="ARBA00023002"/>
    </source>
</evidence>
<dbReference type="AlphaFoldDB" id="M1PMJ4"/>
<reference evidence="19" key="1">
    <citation type="journal article" date="2013" name="Stand. Genomic Sci.">
        <title>Complete genome sequence of Desulfocapsa sulfexigens, a marine deltaproteobacterium specialized in disproportionating inorganic sulfur compounds.</title>
        <authorList>
            <person name="Finster K.W."/>
            <person name="Kjeldsen K.U."/>
            <person name="Kube M."/>
            <person name="Reinhardt R."/>
            <person name="Mussmann M."/>
            <person name="Amann R."/>
            <person name="Schreiber L."/>
        </authorList>
    </citation>
    <scope>NUCLEOTIDE SEQUENCE [LARGE SCALE GENOMIC DNA]</scope>
    <source>
        <strain evidence="19">DSM 10523 / SB164P1</strain>
    </source>
</reference>
<evidence type="ECO:0000256" key="8">
    <source>
        <dbReference type="ARBA" id="ARBA00022723"/>
    </source>
</evidence>
<feature type="disulfide bond" description="Redox-active" evidence="17">
    <location>
        <begin position="163"/>
        <end position="165"/>
    </location>
</feature>
<evidence type="ECO:0000256" key="16">
    <source>
        <dbReference type="ARBA" id="ARBA00047415"/>
    </source>
</evidence>
<dbReference type="GO" id="GO:0008616">
    <property type="term" value="P:tRNA queuosine(34) biosynthetic process"/>
    <property type="evidence" value="ECO:0007669"/>
    <property type="project" value="UniProtKB-UniRule"/>
</dbReference>
<evidence type="ECO:0000256" key="9">
    <source>
        <dbReference type="ARBA" id="ARBA00022785"/>
    </source>
</evidence>
<comment type="pathway">
    <text evidence="2 17">tRNA modification; tRNA-queuosine biosynthesis.</text>
</comment>
<evidence type="ECO:0000256" key="2">
    <source>
        <dbReference type="ARBA" id="ARBA00004691"/>
    </source>
</evidence>
<dbReference type="KEGG" id="dsf:UWK_01094"/>